<dbReference type="CDD" id="cd08645">
    <property type="entry name" value="FMT_core_GART"/>
    <property type="match status" value="1"/>
</dbReference>
<dbReference type="GO" id="GO:0006189">
    <property type="term" value="P:'de novo' IMP biosynthetic process"/>
    <property type="evidence" value="ECO:0007669"/>
    <property type="project" value="UniProtKB-UniRule"/>
</dbReference>
<feature type="binding site" evidence="6">
    <location>
        <begin position="107"/>
        <end position="110"/>
    </location>
    <ligand>
        <name>(6R)-10-formyltetrahydrofolate</name>
        <dbReference type="ChEBI" id="CHEBI:195366"/>
    </ligand>
</feature>
<dbReference type="InterPro" id="IPR004607">
    <property type="entry name" value="GART"/>
</dbReference>
<comment type="pathway">
    <text evidence="1 6">Purine metabolism; IMP biosynthesis via de novo pathway; N(2)-formyl-N(1)-(5-phospho-D-ribosyl)glycinamide from N(1)-(5-phospho-D-ribosyl)glycinamide (10-formyl THF route): step 1/1.</text>
</comment>
<feature type="binding site" evidence="6">
    <location>
        <begin position="30"/>
        <end position="32"/>
    </location>
    <ligand>
        <name>N(1)-(5-phospho-beta-D-ribosyl)glycinamide</name>
        <dbReference type="ChEBI" id="CHEBI:143788"/>
    </ligand>
</feature>
<dbReference type="RefSeq" id="WP_014804425.1">
    <property type="nucleotide sequence ID" value="NC_018020.1"/>
</dbReference>
<accession>I4B9G9</accession>
<comment type="function">
    <text evidence="6">Catalyzes the transfer of a formyl group from 10-formyltetrahydrofolate to 5-phospho-ribosyl-glycinamide (GAR), producing 5-phospho-ribosyl-N-formylglycinamide (FGAR) and tetrahydrofolate.</text>
</comment>
<gene>
    <name evidence="6" type="primary">purN</name>
    <name evidence="8" type="ordered locus">Turpa_3287</name>
</gene>
<evidence type="ECO:0000256" key="4">
    <source>
        <dbReference type="ARBA" id="ARBA00038440"/>
    </source>
</evidence>
<feature type="site" description="Raises pKa of active site His" evidence="6">
    <location>
        <position position="162"/>
    </location>
</feature>
<dbReference type="UniPathway" id="UPA00074">
    <property type="reaction ID" value="UER00126"/>
</dbReference>
<dbReference type="GO" id="GO:0005737">
    <property type="term" value="C:cytoplasm"/>
    <property type="evidence" value="ECO:0007669"/>
    <property type="project" value="TreeGrafter"/>
</dbReference>
<reference evidence="8 9" key="1">
    <citation type="submission" date="2012-06" db="EMBL/GenBank/DDBJ databases">
        <title>The complete chromosome of genome of Turneriella parva DSM 21527.</title>
        <authorList>
            <consortium name="US DOE Joint Genome Institute (JGI-PGF)"/>
            <person name="Lucas S."/>
            <person name="Han J."/>
            <person name="Lapidus A."/>
            <person name="Bruce D."/>
            <person name="Goodwin L."/>
            <person name="Pitluck S."/>
            <person name="Peters L."/>
            <person name="Kyrpides N."/>
            <person name="Mavromatis K."/>
            <person name="Ivanova N."/>
            <person name="Mikhailova N."/>
            <person name="Chertkov O."/>
            <person name="Detter J.C."/>
            <person name="Tapia R."/>
            <person name="Han C."/>
            <person name="Land M."/>
            <person name="Hauser L."/>
            <person name="Markowitz V."/>
            <person name="Cheng J.-F."/>
            <person name="Hugenholtz P."/>
            <person name="Woyke T."/>
            <person name="Wu D."/>
            <person name="Gronow S."/>
            <person name="Wellnitz S."/>
            <person name="Brambilla E."/>
            <person name="Klenk H.-P."/>
            <person name="Eisen J.A."/>
        </authorList>
    </citation>
    <scope>NUCLEOTIDE SEQUENCE [LARGE SCALE GENOMIC DNA]</scope>
    <source>
        <strain evidence="9">ATCC BAA-1111 / DSM 21527 / NCTC 11395 / H</strain>
    </source>
</reference>
<proteinExistence type="inferred from homology"/>
<dbReference type="KEGG" id="tpx:Turpa_3287"/>
<keyword evidence="9" id="KW-1185">Reference proteome</keyword>
<name>I4B9G9_TURPD</name>
<dbReference type="PATRIC" id="fig|869212.3.peg.3327"/>
<dbReference type="SUPFAM" id="SSF53328">
    <property type="entry name" value="Formyltransferase"/>
    <property type="match status" value="1"/>
</dbReference>
<dbReference type="HOGENOM" id="CLU_038395_1_0_12"/>
<feature type="domain" description="Formyl transferase N-terminal" evidence="7">
    <location>
        <begin position="21"/>
        <end position="198"/>
    </location>
</feature>
<feature type="binding site" evidence="6">
    <location>
        <position position="82"/>
    </location>
    <ligand>
        <name>(6R)-10-formyltetrahydrofolate</name>
        <dbReference type="ChEBI" id="CHEBI:195366"/>
    </ligand>
</feature>
<dbReference type="NCBIfam" id="TIGR00639">
    <property type="entry name" value="PurN"/>
    <property type="match status" value="1"/>
</dbReference>
<evidence type="ECO:0000259" key="7">
    <source>
        <dbReference type="Pfam" id="PF00551"/>
    </source>
</evidence>
<dbReference type="HAMAP" id="MF_01930">
    <property type="entry name" value="PurN"/>
    <property type="match status" value="1"/>
</dbReference>
<evidence type="ECO:0000313" key="9">
    <source>
        <dbReference type="Proteomes" id="UP000006048"/>
    </source>
</evidence>
<dbReference type="PANTHER" id="PTHR43369:SF2">
    <property type="entry name" value="PHOSPHORIBOSYLGLYCINAMIDE FORMYLTRANSFERASE"/>
    <property type="match status" value="1"/>
</dbReference>
<dbReference type="PROSITE" id="PS00373">
    <property type="entry name" value="GART"/>
    <property type="match status" value="1"/>
</dbReference>
<organism evidence="8 9">
    <name type="scientific">Turneriella parva (strain ATCC BAA-1111 / DSM 21527 / NCTC 11395 / H)</name>
    <name type="common">Leptospira parva</name>
    <dbReference type="NCBI Taxonomy" id="869212"/>
    <lineage>
        <taxon>Bacteria</taxon>
        <taxon>Pseudomonadati</taxon>
        <taxon>Spirochaetota</taxon>
        <taxon>Spirochaetia</taxon>
        <taxon>Leptospirales</taxon>
        <taxon>Leptospiraceae</taxon>
        <taxon>Turneriella</taxon>
    </lineage>
</organism>
<evidence type="ECO:0000256" key="1">
    <source>
        <dbReference type="ARBA" id="ARBA00005054"/>
    </source>
</evidence>
<dbReference type="PANTHER" id="PTHR43369">
    <property type="entry name" value="PHOSPHORIBOSYLGLYCINAMIDE FORMYLTRANSFERASE"/>
    <property type="match status" value="1"/>
</dbReference>
<dbReference type="Proteomes" id="UP000006048">
    <property type="component" value="Chromosome"/>
</dbReference>
<evidence type="ECO:0000256" key="3">
    <source>
        <dbReference type="ARBA" id="ARBA00022755"/>
    </source>
</evidence>
<dbReference type="EMBL" id="CP002959">
    <property type="protein sequence ID" value="AFM13926.1"/>
    <property type="molecule type" value="Genomic_DNA"/>
</dbReference>
<sequence length="206" mass="22442">MRTLKDFFRSDSARLKKPLRRIAILISGRGSNMQALLQKIREGKLKADCVLVVSDREAKGIEVARGFGVRAEVMLRAKGEAREAFDTRLAARLREAGVEVVVCAGYLRILSAPMLKAYAGKILNVHPSILPAFPGMNAQQQALEYGVKLTGCTIHLVDAGVDTGKILAQAAVEVKPGDTVGALSRRILAAEHALYWQTLQKFLTGF</sequence>
<dbReference type="InterPro" id="IPR036477">
    <property type="entry name" value="Formyl_transf_N_sf"/>
</dbReference>
<dbReference type="AlphaFoldDB" id="I4B9G9"/>
<evidence type="ECO:0000313" key="8">
    <source>
        <dbReference type="EMBL" id="AFM13926.1"/>
    </source>
</evidence>
<dbReference type="GO" id="GO:0004644">
    <property type="term" value="F:phosphoribosylglycinamide formyltransferase activity"/>
    <property type="evidence" value="ECO:0007669"/>
    <property type="project" value="UniProtKB-UniRule"/>
</dbReference>
<dbReference type="Gene3D" id="3.40.50.170">
    <property type="entry name" value="Formyl transferase, N-terminal domain"/>
    <property type="match status" value="1"/>
</dbReference>
<dbReference type="InterPro" id="IPR001555">
    <property type="entry name" value="GART_AS"/>
</dbReference>
<feature type="binding site" evidence="6">
    <location>
        <position position="124"/>
    </location>
    <ligand>
        <name>(6R)-10-formyltetrahydrofolate</name>
        <dbReference type="ChEBI" id="CHEBI:195366"/>
    </ligand>
</feature>
<evidence type="ECO:0000256" key="5">
    <source>
        <dbReference type="ARBA" id="ARBA00047664"/>
    </source>
</evidence>
<keyword evidence="3 6" id="KW-0658">Purine biosynthesis</keyword>
<dbReference type="EC" id="2.1.2.2" evidence="6"/>
<dbReference type="InterPro" id="IPR002376">
    <property type="entry name" value="Formyl_transf_N"/>
</dbReference>
<dbReference type="Pfam" id="PF00551">
    <property type="entry name" value="Formyl_trans_N"/>
    <property type="match status" value="1"/>
</dbReference>
<protein>
    <recommendedName>
        <fullName evidence="6">Phosphoribosylglycinamide formyltransferase</fullName>
        <ecNumber evidence="6">2.1.2.2</ecNumber>
    </recommendedName>
    <alternativeName>
        <fullName evidence="6">5'-phosphoribosylglycinamide transformylase</fullName>
    </alternativeName>
    <alternativeName>
        <fullName evidence="6">GAR transformylase</fullName>
        <shortName evidence="6">GART</shortName>
    </alternativeName>
</protein>
<keyword evidence="2 6" id="KW-0808">Transferase</keyword>
<comment type="catalytic activity">
    <reaction evidence="5 6">
        <text>N(1)-(5-phospho-beta-D-ribosyl)glycinamide + (6R)-10-formyltetrahydrofolate = N(2)-formyl-N(1)-(5-phospho-beta-D-ribosyl)glycinamide + (6S)-5,6,7,8-tetrahydrofolate + H(+)</text>
        <dbReference type="Rhea" id="RHEA:15053"/>
        <dbReference type="ChEBI" id="CHEBI:15378"/>
        <dbReference type="ChEBI" id="CHEBI:57453"/>
        <dbReference type="ChEBI" id="CHEBI:143788"/>
        <dbReference type="ChEBI" id="CHEBI:147286"/>
        <dbReference type="ChEBI" id="CHEBI:195366"/>
        <dbReference type="EC" id="2.1.2.2"/>
    </reaction>
</comment>
<dbReference type="STRING" id="869212.Turpa_3287"/>
<feature type="active site" description="Proton donor" evidence="6">
    <location>
        <position position="126"/>
    </location>
</feature>
<evidence type="ECO:0000256" key="6">
    <source>
        <dbReference type="HAMAP-Rule" id="MF_01930"/>
    </source>
</evidence>
<evidence type="ECO:0000256" key="2">
    <source>
        <dbReference type="ARBA" id="ARBA00022679"/>
    </source>
</evidence>
<comment type="similarity">
    <text evidence="4 6">Belongs to the GART family.</text>
</comment>